<keyword evidence="6" id="KW-1185">Reference proteome</keyword>
<dbReference type="STRING" id="1217970.SAMN05444002_1988"/>
<dbReference type="GO" id="GO:0003700">
    <property type="term" value="F:DNA-binding transcription factor activity"/>
    <property type="evidence" value="ECO:0007669"/>
    <property type="project" value="InterPro"/>
</dbReference>
<dbReference type="Pfam" id="PF01047">
    <property type="entry name" value="MarR"/>
    <property type="match status" value="1"/>
</dbReference>
<proteinExistence type="predicted"/>
<keyword evidence="1" id="KW-0805">Transcription regulation</keyword>
<keyword evidence="2" id="KW-0238">DNA-binding</keyword>
<dbReference type="AlphaFoldDB" id="A0A1N6FVD0"/>
<feature type="domain" description="HTH marR-type" evidence="4">
    <location>
        <begin position="15"/>
        <end position="151"/>
    </location>
</feature>
<evidence type="ECO:0000313" key="6">
    <source>
        <dbReference type="Proteomes" id="UP000184932"/>
    </source>
</evidence>
<evidence type="ECO:0000256" key="1">
    <source>
        <dbReference type="ARBA" id="ARBA00023015"/>
    </source>
</evidence>
<evidence type="ECO:0000256" key="2">
    <source>
        <dbReference type="ARBA" id="ARBA00023125"/>
    </source>
</evidence>
<dbReference type="EMBL" id="FSRL01000001">
    <property type="protein sequence ID" value="SIN99208.1"/>
    <property type="molecule type" value="Genomic_DNA"/>
</dbReference>
<name>A0A1N6FVD0_9RHOB</name>
<dbReference type="InterPro" id="IPR036388">
    <property type="entry name" value="WH-like_DNA-bd_sf"/>
</dbReference>
<dbReference type="PANTHER" id="PTHR33164:SF95">
    <property type="entry name" value="TRANSCRIPTIONAL REGULATOR"/>
    <property type="match status" value="1"/>
</dbReference>
<dbReference type="InterPro" id="IPR023187">
    <property type="entry name" value="Tscrpt_reg_MarR-type_CS"/>
</dbReference>
<dbReference type="InterPro" id="IPR036390">
    <property type="entry name" value="WH_DNA-bd_sf"/>
</dbReference>
<sequence length="158" mass="17182">MDSTSDDMPTVELTLGPLARDLSFVSRALSAHLRGHTARVFEDHHVPSGGIALISLIGLNPGVSQKDLAGAVALKKSALTKLVNALESTGFIERRKGEGDRRYNAVRLTAAGQKLHDEVMTEITAIQEELLAPLSREERDTYFALTWRLIAHLAAQPS</sequence>
<gene>
    <name evidence="5" type="ORF">SAMN05444002_1988</name>
</gene>
<dbReference type="InterPro" id="IPR039422">
    <property type="entry name" value="MarR/SlyA-like"/>
</dbReference>
<accession>A0A1N6FVD0</accession>
<dbReference type="PANTHER" id="PTHR33164">
    <property type="entry name" value="TRANSCRIPTIONAL REGULATOR, MARR FAMILY"/>
    <property type="match status" value="1"/>
</dbReference>
<dbReference type="PRINTS" id="PR00598">
    <property type="entry name" value="HTHMARR"/>
</dbReference>
<dbReference type="SUPFAM" id="SSF46785">
    <property type="entry name" value="Winged helix' DNA-binding domain"/>
    <property type="match status" value="1"/>
</dbReference>
<dbReference type="Proteomes" id="UP000184932">
    <property type="component" value="Unassembled WGS sequence"/>
</dbReference>
<dbReference type="PROSITE" id="PS50995">
    <property type="entry name" value="HTH_MARR_2"/>
    <property type="match status" value="1"/>
</dbReference>
<evidence type="ECO:0000259" key="4">
    <source>
        <dbReference type="PROSITE" id="PS50995"/>
    </source>
</evidence>
<reference evidence="6" key="1">
    <citation type="submission" date="2016-11" db="EMBL/GenBank/DDBJ databases">
        <authorList>
            <person name="Varghese N."/>
            <person name="Submissions S."/>
        </authorList>
    </citation>
    <scope>NUCLEOTIDE SEQUENCE [LARGE SCALE GENOMIC DNA]</scope>
    <source>
        <strain evidence="6">DSM 29440</strain>
    </source>
</reference>
<dbReference type="PROSITE" id="PS01117">
    <property type="entry name" value="HTH_MARR_1"/>
    <property type="match status" value="1"/>
</dbReference>
<evidence type="ECO:0000256" key="3">
    <source>
        <dbReference type="ARBA" id="ARBA00023163"/>
    </source>
</evidence>
<keyword evidence="3" id="KW-0804">Transcription</keyword>
<dbReference type="SMART" id="SM00347">
    <property type="entry name" value="HTH_MARR"/>
    <property type="match status" value="1"/>
</dbReference>
<dbReference type="InterPro" id="IPR000835">
    <property type="entry name" value="HTH_MarR-typ"/>
</dbReference>
<dbReference type="Gene3D" id="1.10.10.10">
    <property type="entry name" value="Winged helix-like DNA-binding domain superfamily/Winged helix DNA-binding domain"/>
    <property type="match status" value="1"/>
</dbReference>
<dbReference type="GO" id="GO:0003677">
    <property type="term" value="F:DNA binding"/>
    <property type="evidence" value="ECO:0007669"/>
    <property type="project" value="UniProtKB-KW"/>
</dbReference>
<organism evidence="5 6">
    <name type="scientific">Vannielia litorea</name>
    <dbReference type="NCBI Taxonomy" id="1217970"/>
    <lineage>
        <taxon>Bacteria</taxon>
        <taxon>Pseudomonadati</taxon>
        <taxon>Pseudomonadota</taxon>
        <taxon>Alphaproteobacteria</taxon>
        <taxon>Rhodobacterales</taxon>
        <taxon>Paracoccaceae</taxon>
        <taxon>Vannielia</taxon>
    </lineage>
</organism>
<dbReference type="RefSeq" id="WP_074256063.1">
    <property type="nucleotide sequence ID" value="NZ_FSRL01000001.1"/>
</dbReference>
<dbReference type="OrthoDB" id="4717105at2"/>
<evidence type="ECO:0000313" key="5">
    <source>
        <dbReference type="EMBL" id="SIN99208.1"/>
    </source>
</evidence>
<protein>
    <submittedName>
        <fullName evidence="5">Transcriptional regulator, MarR family</fullName>
    </submittedName>
</protein>
<dbReference type="GO" id="GO:0006950">
    <property type="term" value="P:response to stress"/>
    <property type="evidence" value="ECO:0007669"/>
    <property type="project" value="TreeGrafter"/>
</dbReference>